<proteinExistence type="predicted"/>
<evidence type="ECO:0000256" key="3">
    <source>
        <dbReference type="ARBA" id="ARBA00023163"/>
    </source>
</evidence>
<dbReference type="CDD" id="cd07377">
    <property type="entry name" value="WHTH_GntR"/>
    <property type="match status" value="1"/>
</dbReference>
<keyword evidence="2" id="KW-0238">DNA-binding</keyword>
<dbReference type="PANTHER" id="PTHR43537:SF24">
    <property type="entry name" value="GLUCONATE OPERON TRANSCRIPTIONAL REPRESSOR"/>
    <property type="match status" value="1"/>
</dbReference>
<evidence type="ECO:0000313" key="5">
    <source>
        <dbReference type="EMBL" id="GAA3561479.1"/>
    </source>
</evidence>
<evidence type="ECO:0000259" key="4">
    <source>
        <dbReference type="PROSITE" id="PS50949"/>
    </source>
</evidence>
<dbReference type="EMBL" id="BAAAYR010000001">
    <property type="protein sequence ID" value="GAA3561479.1"/>
    <property type="molecule type" value="Genomic_DNA"/>
</dbReference>
<dbReference type="InterPro" id="IPR011711">
    <property type="entry name" value="GntR_C"/>
</dbReference>
<name>A0ABP6XAD5_9ACTN</name>
<accession>A0ABP6XAD5</accession>
<keyword evidence="3" id="KW-0804">Transcription</keyword>
<dbReference type="Pfam" id="PF07729">
    <property type="entry name" value="FCD"/>
    <property type="match status" value="1"/>
</dbReference>
<sequence>MLDVVDLATEEDGLRPALAPVASVSRRQAVLAQIRRGIVVGALRPGDKLTELSLAADLQVSRATVREALGQLAQEGLVVSEPYRGLRVADLDTAALRDLASTRAALDDLAAGAILDDPTGRRLDAVRTAWAAFEATAFDDDPVVRHEGHLAFHRAVWSAAENVVLDQLWPVIQAHITIALAQDQAARHDPERSHRLHRDLVDALESGDEGRVRAAFREHTLTSVDELIALRSAHGTAPETEPAPHGRTTA</sequence>
<gene>
    <name evidence="5" type="ORF">GCM10022197_16390</name>
</gene>
<keyword evidence="1" id="KW-0805">Transcription regulation</keyword>
<protein>
    <submittedName>
        <fullName evidence="5">GntR family transcriptional regulator</fullName>
    </submittedName>
</protein>
<feature type="domain" description="HTH gntR-type" evidence="4">
    <location>
        <begin position="24"/>
        <end position="91"/>
    </location>
</feature>
<evidence type="ECO:0000256" key="2">
    <source>
        <dbReference type="ARBA" id="ARBA00023125"/>
    </source>
</evidence>
<dbReference type="Gene3D" id="1.10.10.10">
    <property type="entry name" value="Winged helix-like DNA-binding domain superfamily/Winged helix DNA-binding domain"/>
    <property type="match status" value="1"/>
</dbReference>
<reference evidence="6" key="1">
    <citation type="journal article" date="2019" name="Int. J. Syst. Evol. Microbiol.">
        <title>The Global Catalogue of Microorganisms (GCM) 10K type strain sequencing project: providing services to taxonomists for standard genome sequencing and annotation.</title>
        <authorList>
            <consortium name="The Broad Institute Genomics Platform"/>
            <consortium name="The Broad Institute Genome Sequencing Center for Infectious Disease"/>
            <person name="Wu L."/>
            <person name="Ma J."/>
        </authorList>
    </citation>
    <scope>NUCLEOTIDE SEQUENCE [LARGE SCALE GENOMIC DNA]</scope>
    <source>
        <strain evidence="6">JCM 16540</strain>
    </source>
</reference>
<comment type="caution">
    <text evidence="5">The sequence shown here is derived from an EMBL/GenBank/DDBJ whole genome shotgun (WGS) entry which is preliminary data.</text>
</comment>
<dbReference type="InterPro" id="IPR000524">
    <property type="entry name" value="Tscrpt_reg_HTH_GntR"/>
</dbReference>
<keyword evidence="6" id="KW-1185">Reference proteome</keyword>
<dbReference type="Proteomes" id="UP001500767">
    <property type="component" value="Unassembled WGS sequence"/>
</dbReference>
<dbReference type="SUPFAM" id="SSF46785">
    <property type="entry name" value="Winged helix' DNA-binding domain"/>
    <property type="match status" value="1"/>
</dbReference>
<dbReference type="SMART" id="SM00345">
    <property type="entry name" value="HTH_GNTR"/>
    <property type="match status" value="1"/>
</dbReference>
<evidence type="ECO:0000256" key="1">
    <source>
        <dbReference type="ARBA" id="ARBA00023015"/>
    </source>
</evidence>
<dbReference type="SMART" id="SM00895">
    <property type="entry name" value="FCD"/>
    <property type="match status" value="1"/>
</dbReference>
<dbReference type="Gene3D" id="1.20.120.530">
    <property type="entry name" value="GntR ligand-binding domain-like"/>
    <property type="match status" value="1"/>
</dbReference>
<dbReference type="InterPro" id="IPR036388">
    <property type="entry name" value="WH-like_DNA-bd_sf"/>
</dbReference>
<organism evidence="5 6">
    <name type="scientific">Microlunatus spumicola</name>
    <dbReference type="NCBI Taxonomy" id="81499"/>
    <lineage>
        <taxon>Bacteria</taxon>
        <taxon>Bacillati</taxon>
        <taxon>Actinomycetota</taxon>
        <taxon>Actinomycetes</taxon>
        <taxon>Propionibacteriales</taxon>
        <taxon>Propionibacteriaceae</taxon>
        <taxon>Microlunatus</taxon>
    </lineage>
</organism>
<dbReference type="PANTHER" id="PTHR43537">
    <property type="entry name" value="TRANSCRIPTIONAL REGULATOR, GNTR FAMILY"/>
    <property type="match status" value="1"/>
</dbReference>
<evidence type="ECO:0000313" key="6">
    <source>
        <dbReference type="Proteomes" id="UP001500767"/>
    </source>
</evidence>
<dbReference type="PROSITE" id="PS50949">
    <property type="entry name" value="HTH_GNTR"/>
    <property type="match status" value="1"/>
</dbReference>
<dbReference type="SUPFAM" id="SSF48008">
    <property type="entry name" value="GntR ligand-binding domain-like"/>
    <property type="match status" value="1"/>
</dbReference>
<dbReference type="PRINTS" id="PR00035">
    <property type="entry name" value="HTHGNTR"/>
</dbReference>
<dbReference type="InterPro" id="IPR008920">
    <property type="entry name" value="TF_FadR/GntR_C"/>
</dbReference>
<dbReference type="InterPro" id="IPR036390">
    <property type="entry name" value="WH_DNA-bd_sf"/>
</dbReference>
<dbReference type="Pfam" id="PF00392">
    <property type="entry name" value="GntR"/>
    <property type="match status" value="1"/>
</dbReference>